<dbReference type="InterPro" id="IPR036388">
    <property type="entry name" value="WH-like_DNA-bd_sf"/>
</dbReference>
<dbReference type="Proteomes" id="UP001602119">
    <property type="component" value="Unassembled WGS sequence"/>
</dbReference>
<dbReference type="PROSITE" id="PS50043">
    <property type="entry name" value="HTH_LUXR_2"/>
    <property type="match status" value="1"/>
</dbReference>
<dbReference type="SMART" id="SM00421">
    <property type="entry name" value="HTH_LUXR"/>
    <property type="match status" value="1"/>
</dbReference>
<organism evidence="4 5">
    <name type="scientific">Microtetraspora fusca</name>
    <dbReference type="NCBI Taxonomy" id="1997"/>
    <lineage>
        <taxon>Bacteria</taxon>
        <taxon>Bacillati</taxon>
        <taxon>Actinomycetota</taxon>
        <taxon>Actinomycetes</taxon>
        <taxon>Streptosporangiales</taxon>
        <taxon>Streptosporangiaceae</taxon>
        <taxon>Microtetraspora</taxon>
    </lineage>
</organism>
<dbReference type="Pfam" id="PF13191">
    <property type="entry name" value="AAA_16"/>
    <property type="match status" value="1"/>
</dbReference>
<dbReference type="InterPro" id="IPR027417">
    <property type="entry name" value="P-loop_NTPase"/>
</dbReference>
<accession>A0ABW6VHP6</accession>
<evidence type="ECO:0000313" key="5">
    <source>
        <dbReference type="Proteomes" id="UP001602119"/>
    </source>
</evidence>
<dbReference type="SUPFAM" id="SSF52540">
    <property type="entry name" value="P-loop containing nucleoside triphosphate hydrolases"/>
    <property type="match status" value="1"/>
</dbReference>
<dbReference type="PROSITE" id="PS00622">
    <property type="entry name" value="HTH_LUXR_1"/>
    <property type="match status" value="1"/>
</dbReference>
<dbReference type="InterPro" id="IPR000792">
    <property type="entry name" value="Tscrpt_reg_LuxR_C"/>
</dbReference>
<dbReference type="PANTHER" id="PTHR16305">
    <property type="entry name" value="TESTICULAR SOLUBLE ADENYLYL CYCLASE"/>
    <property type="match status" value="1"/>
</dbReference>
<proteinExistence type="predicted"/>
<dbReference type="PRINTS" id="PR00038">
    <property type="entry name" value="HTHLUXR"/>
</dbReference>
<dbReference type="CDD" id="cd06170">
    <property type="entry name" value="LuxR_C_like"/>
    <property type="match status" value="1"/>
</dbReference>
<reference evidence="4 5" key="1">
    <citation type="submission" date="2024-10" db="EMBL/GenBank/DDBJ databases">
        <title>The Natural Products Discovery Center: Release of the First 8490 Sequenced Strains for Exploring Actinobacteria Biosynthetic Diversity.</title>
        <authorList>
            <person name="Kalkreuter E."/>
            <person name="Kautsar S.A."/>
            <person name="Yang D."/>
            <person name="Bader C.D."/>
            <person name="Teijaro C.N."/>
            <person name="Fluegel L."/>
            <person name="Davis C.M."/>
            <person name="Simpson J.R."/>
            <person name="Lauterbach L."/>
            <person name="Steele A.D."/>
            <person name="Gui C."/>
            <person name="Meng S."/>
            <person name="Li G."/>
            <person name="Viehrig K."/>
            <person name="Ye F."/>
            <person name="Su P."/>
            <person name="Kiefer A.F."/>
            <person name="Nichols A."/>
            <person name="Cepeda A.J."/>
            <person name="Yan W."/>
            <person name="Fan B."/>
            <person name="Jiang Y."/>
            <person name="Adhikari A."/>
            <person name="Zheng C.-J."/>
            <person name="Schuster L."/>
            <person name="Cowan T.M."/>
            <person name="Smanski M.J."/>
            <person name="Chevrette M.G."/>
            <person name="De Carvalho L.P.S."/>
            <person name="Shen B."/>
        </authorList>
    </citation>
    <scope>NUCLEOTIDE SEQUENCE [LARGE SCALE GENOMIC DNA]</scope>
    <source>
        <strain evidence="4 5">NPDC001281</strain>
    </source>
</reference>
<dbReference type="PANTHER" id="PTHR16305:SF35">
    <property type="entry name" value="TRANSCRIPTIONAL ACTIVATOR DOMAIN"/>
    <property type="match status" value="1"/>
</dbReference>
<comment type="caution">
    <text evidence="4">The sequence shown here is derived from an EMBL/GenBank/DDBJ whole genome shotgun (WGS) entry which is preliminary data.</text>
</comment>
<evidence type="ECO:0000259" key="3">
    <source>
        <dbReference type="PROSITE" id="PS50043"/>
    </source>
</evidence>
<dbReference type="Gene3D" id="3.40.50.300">
    <property type="entry name" value="P-loop containing nucleotide triphosphate hydrolases"/>
    <property type="match status" value="1"/>
</dbReference>
<gene>
    <name evidence="4" type="ORF">ACFY05_38590</name>
</gene>
<evidence type="ECO:0000313" key="4">
    <source>
        <dbReference type="EMBL" id="MFF4778750.1"/>
    </source>
</evidence>
<evidence type="ECO:0000256" key="2">
    <source>
        <dbReference type="ARBA" id="ARBA00022840"/>
    </source>
</evidence>
<evidence type="ECO:0000256" key="1">
    <source>
        <dbReference type="ARBA" id="ARBA00022741"/>
    </source>
</evidence>
<dbReference type="Pfam" id="PF00196">
    <property type="entry name" value="GerE"/>
    <property type="match status" value="1"/>
</dbReference>
<dbReference type="Gene3D" id="1.10.10.10">
    <property type="entry name" value="Winged helix-like DNA-binding domain superfamily/Winged helix DNA-binding domain"/>
    <property type="match status" value="1"/>
</dbReference>
<dbReference type="EMBL" id="JBIAXI010000036">
    <property type="protein sequence ID" value="MFF4778750.1"/>
    <property type="molecule type" value="Genomic_DNA"/>
</dbReference>
<dbReference type="InterPro" id="IPR011990">
    <property type="entry name" value="TPR-like_helical_dom_sf"/>
</dbReference>
<dbReference type="SUPFAM" id="SSF48452">
    <property type="entry name" value="TPR-like"/>
    <property type="match status" value="2"/>
</dbReference>
<dbReference type="RefSeq" id="WP_387347344.1">
    <property type="nucleotide sequence ID" value="NZ_JBIAXI010000036.1"/>
</dbReference>
<keyword evidence="2" id="KW-0067">ATP-binding</keyword>
<protein>
    <submittedName>
        <fullName evidence="4">AAA family ATPase</fullName>
    </submittedName>
</protein>
<feature type="domain" description="HTH luxR-type" evidence="3">
    <location>
        <begin position="871"/>
        <end position="936"/>
    </location>
</feature>
<dbReference type="InterPro" id="IPR041664">
    <property type="entry name" value="AAA_16"/>
</dbReference>
<keyword evidence="1" id="KW-0547">Nucleotide-binding</keyword>
<keyword evidence="5" id="KW-1185">Reference proteome</keyword>
<name>A0ABW6VHP6_MICFU</name>
<sequence length="943" mass="100791">MHDPFSASPGLIGRATELGRVDRAVGDVAAGRFRTVSITGSPGIGKTRLLAELGRRAGERGFAVMSGRATEFERCFPFAVYVEALTPWSPPHPDDAEARAALETLVSISRGDREPEASIDRYRLYRGIRRLLEVAPGSIALLLDDLHWADQPSLELTEYLLRKPPRGGLLVAVAYRPAPLPTGVVAALPQADDQAVFLDLRPLEEKDLAELFPGAGAHRRRLLHRASAGNPLYLHALADAGDSVLAGLTGGEYPVGGPRALQGLLLAELDVLPHDLRRVAQALAVAGDQASLDLVAWIAETGEEETADALDRLCAQGAVVPTDAFFTFRHPLLRAAVYREAGMGWRTRAHERAAAYLDAHRGPVTLLAHHVQRSARQGDERAAAILHEAAAGLLDVAPATASRLLRTALRVLPAREDLTARRMTMLMALARAVAAVGELAESREILKAVLPGPEPTSLEAAGFASVLSRLMGDLDAAKHLLARMLNRSADSCPHTANILIELAALDSLRLDSDEAWRHALAALEQAGELGHEALAATAHSLLALNAAQQARIGDAEVHVERATRLADGVADAELRPHAALFAPLALVEAQLNLRDQAARHLAKGLELVGYQGLNPGFPFLRIVEVVLLTREGRLSAAVAAAEEAAELAAFPNSHELTATVWAAALPALLWLDGPQAALAAADRLIGPALPRSAWWSELTRLNLATVDFHAGRVAACLAQLTAGPWSPQTAVGAGIYRQALHAVSAARFNDLHSALLLSDLGIADAKGLGLDHQLGAAHMARAEVLLQYGELEEALPHASAAATYFADAGAPIDEGRARQLLATLHSRNGDPKAMRDELARAKARYAECSAAWLEKQLAKAELRMAASLSRQAEEPAGLSERERQIATLAGSGLTNREIAQRLYLSPKTVEAHLARVFAKLDVRSRVELTRRLAEEGISPERSP</sequence>
<dbReference type="InterPro" id="IPR016032">
    <property type="entry name" value="Sig_transdc_resp-reg_C-effctor"/>
</dbReference>
<dbReference type="SUPFAM" id="SSF46894">
    <property type="entry name" value="C-terminal effector domain of the bipartite response regulators"/>
    <property type="match status" value="1"/>
</dbReference>